<dbReference type="KEGG" id="awd:AWOD_I_0971"/>
<keyword evidence="3" id="KW-1185">Reference proteome</keyword>
<dbReference type="CDD" id="cd03450">
    <property type="entry name" value="NodN"/>
    <property type="match status" value="1"/>
</dbReference>
<dbReference type="PANTHER" id="PTHR42993:SF1">
    <property type="entry name" value="MAOC-LIKE DEHYDRATASE DOMAIN-CONTAINING PROTEIN"/>
    <property type="match status" value="1"/>
</dbReference>
<dbReference type="GeneID" id="28540538"/>
<gene>
    <name evidence="2" type="ORF">AWOD_I_0971</name>
</gene>
<dbReference type="STRING" id="80852.AWOD_I_0971"/>
<dbReference type="PANTHER" id="PTHR42993">
    <property type="entry name" value="MAOC-LIKE DEHYDRATASE DOMAIN-CONTAINING PROTEIN"/>
    <property type="match status" value="1"/>
</dbReference>
<dbReference type="SUPFAM" id="SSF54637">
    <property type="entry name" value="Thioesterase/thiol ester dehydrase-isomerase"/>
    <property type="match status" value="1"/>
</dbReference>
<feature type="domain" description="MaoC-like" evidence="1">
    <location>
        <begin position="13"/>
        <end position="126"/>
    </location>
</feature>
<reference evidence="3" key="1">
    <citation type="submission" date="2014-09" db="EMBL/GenBank/DDBJ databases">
        <authorList>
            <person name="Hjerde E."/>
        </authorList>
    </citation>
    <scope>NUCLEOTIDE SEQUENCE [LARGE SCALE GENOMIC DNA]</scope>
    <source>
        <strain evidence="3">06/09/139</strain>
    </source>
</reference>
<evidence type="ECO:0000259" key="1">
    <source>
        <dbReference type="Pfam" id="PF01575"/>
    </source>
</evidence>
<dbReference type="InterPro" id="IPR029069">
    <property type="entry name" value="HotDog_dom_sf"/>
</dbReference>
<dbReference type="OrthoDB" id="9801735at2"/>
<name>A0A090IP14_9GAMM</name>
<dbReference type="Pfam" id="PF01575">
    <property type="entry name" value="MaoC_dehydratas"/>
    <property type="match status" value="1"/>
</dbReference>
<evidence type="ECO:0000313" key="3">
    <source>
        <dbReference type="Proteomes" id="UP000032427"/>
    </source>
</evidence>
<dbReference type="Gene3D" id="3.10.129.10">
    <property type="entry name" value="Hotdog Thioesterase"/>
    <property type="match status" value="1"/>
</dbReference>
<dbReference type="PATRIC" id="fig|80852.17.peg.989"/>
<dbReference type="Proteomes" id="UP000032427">
    <property type="component" value="Chromosome 1"/>
</dbReference>
<dbReference type="EMBL" id="LN554846">
    <property type="protein sequence ID" value="CED71063.1"/>
    <property type="molecule type" value="Genomic_DNA"/>
</dbReference>
<dbReference type="AlphaFoldDB" id="A0A090IP14"/>
<dbReference type="InterPro" id="IPR039375">
    <property type="entry name" value="NodN-like"/>
</dbReference>
<dbReference type="InterPro" id="IPR002539">
    <property type="entry name" value="MaoC-like_dom"/>
</dbReference>
<evidence type="ECO:0000313" key="2">
    <source>
        <dbReference type="EMBL" id="CED71063.1"/>
    </source>
</evidence>
<sequence>MKFISKDDINKYIGVDIEPTDWFVVNQDQINQFADCTLDHQFIHTDPVKAQGTIFGSTIAHGLLSLSMLPHFAESFGYLLEGNSIGVNYGFDKVRFINPVKVNSRIRAHAKLVSVEEKNSGQYTFKTEVVVEIEGEKKPALMAVWLAMQIVP</sequence>
<dbReference type="HOGENOM" id="CLU_108911_1_0_6"/>
<proteinExistence type="predicted"/>
<accession>A0A090IP14</accession>
<organism evidence="2 3">
    <name type="scientific">Aliivibrio wodanis</name>
    <dbReference type="NCBI Taxonomy" id="80852"/>
    <lineage>
        <taxon>Bacteria</taxon>
        <taxon>Pseudomonadati</taxon>
        <taxon>Pseudomonadota</taxon>
        <taxon>Gammaproteobacteria</taxon>
        <taxon>Vibrionales</taxon>
        <taxon>Vibrionaceae</taxon>
        <taxon>Aliivibrio</taxon>
    </lineage>
</organism>
<protein>
    <submittedName>
        <fullName evidence="2">MaoC domain protein</fullName>
    </submittedName>
</protein>